<dbReference type="Proteomes" id="UP000886653">
    <property type="component" value="Unassembled WGS sequence"/>
</dbReference>
<keyword evidence="1" id="KW-0732">Signal</keyword>
<dbReference type="EMBL" id="MU167225">
    <property type="protein sequence ID" value="KAG0149751.1"/>
    <property type="molecule type" value="Genomic_DNA"/>
</dbReference>
<gene>
    <name evidence="2" type="ORF">CROQUDRAFT_653316</name>
</gene>
<reference evidence="2" key="1">
    <citation type="submission" date="2013-11" db="EMBL/GenBank/DDBJ databases">
        <title>Genome sequence of the fusiform rust pathogen reveals effectors for host alternation and coevolution with pine.</title>
        <authorList>
            <consortium name="DOE Joint Genome Institute"/>
            <person name="Smith K."/>
            <person name="Pendleton A."/>
            <person name="Kubisiak T."/>
            <person name="Anderson C."/>
            <person name="Salamov A."/>
            <person name="Aerts A."/>
            <person name="Riley R."/>
            <person name="Clum A."/>
            <person name="Lindquist E."/>
            <person name="Ence D."/>
            <person name="Campbell M."/>
            <person name="Kronenberg Z."/>
            <person name="Feau N."/>
            <person name="Dhillon B."/>
            <person name="Hamelin R."/>
            <person name="Burleigh J."/>
            <person name="Smith J."/>
            <person name="Yandell M."/>
            <person name="Nelson C."/>
            <person name="Grigoriev I."/>
            <person name="Davis J."/>
        </authorList>
    </citation>
    <scope>NUCLEOTIDE SEQUENCE</scope>
    <source>
        <strain evidence="2">G11</strain>
    </source>
</reference>
<feature type="signal peptide" evidence="1">
    <location>
        <begin position="1"/>
        <end position="20"/>
    </location>
</feature>
<keyword evidence="3" id="KW-1185">Reference proteome</keyword>
<evidence type="ECO:0000313" key="2">
    <source>
        <dbReference type="EMBL" id="KAG0149751.1"/>
    </source>
</evidence>
<dbReference type="AlphaFoldDB" id="A0A9P6TEN8"/>
<comment type="caution">
    <text evidence="2">The sequence shown here is derived from an EMBL/GenBank/DDBJ whole genome shotgun (WGS) entry which is preliminary data.</text>
</comment>
<feature type="chain" id="PRO_5040239104" evidence="1">
    <location>
        <begin position="21"/>
        <end position="123"/>
    </location>
</feature>
<name>A0A9P6TEN8_9BASI</name>
<evidence type="ECO:0000313" key="3">
    <source>
        <dbReference type="Proteomes" id="UP000886653"/>
    </source>
</evidence>
<sequence>MKITVSLSVLLANVVSSVSSQGPIKIVDGSQLPRVLKTCVPVKISWTGGHSPYHAYYYQSSRVTESFPFEDLGEQKEQSFVWIPRREEGQPGQLVFIRINDTTGATGDTSSFYVQGEEICPES</sequence>
<accession>A0A9P6TEN8</accession>
<protein>
    <submittedName>
        <fullName evidence="2">Uncharacterized protein</fullName>
    </submittedName>
</protein>
<organism evidence="2 3">
    <name type="scientific">Cronartium quercuum f. sp. fusiforme G11</name>
    <dbReference type="NCBI Taxonomy" id="708437"/>
    <lineage>
        <taxon>Eukaryota</taxon>
        <taxon>Fungi</taxon>
        <taxon>Dikarya</taxon>
        <taxon>Basidiomycota</taxon>
        <taxon>Pucciniomycotina</taxon>
        <taxon>Pucciniomycetes</taxon>
        <taxon>Pucciniales</taxon>
        <taxon>Coleosporiaceae</taxon>
        <taxon>Cronartium</taxon>
    </lineage>
</organism>
<evidence type="ECO:0000256" key="1">
    <source>
        <dbReference type="SAM" id="SignalP"/>
    </source>
</evidence>
<proteinExistence type="predicted"/>